<accession>A0A9W4UEU6</accession>
<dbReference type="EMBL" id="CAOQHR010000004">
    <property type="protein sequence ID" value="CAI6334034.1"/>
    <property type="molecule type" value="Genomic_DNA"/>
</dbReference>
<evidence type="ECO:0000256" key="1">
    <source>
        <dbReference type="SAM" id="MobiDB-lite"/>
    </source>
</evidence>
<dbReference type="Pfam" id="PF10354">
    <property type="entry name" value="BMT5-like"/>
    <property type="match status" value="1"/>
</dbReference>
<feature type="region of interest" description="Disordered" evidence="1">
    <location>
        <begin position="352"/>
        <end position="391"/>
    </location>
</feature>
<comment type="caution">
    <text evidence="3">The sequence shown here is derived from an EMBL/GenBank/DDBJ whole genome shotgun (WGS) entry which is preliminary data.</text>
</comment>
<feature type="compositionally biased region" description="Polar residues" evidence="1">
    <location>
        <begin position="71"/>
        <end position="81"/>
    </location>
</feature>
<dbReference type="Proteomes" id="UP001152607">
    <property type="component" value="Unassembled WGS sequence"/>
</dbReference>
<dbReference type="GO" id="GO:0005737">
    <property type="term" value="C:cytoplasm"/>
    <property type="evidence" value="ECO:0007669"/>
    <property type="project" value="TreeGrafter"/>
</dbReference>
<evidence type="ECO:0000313" key="4">
    <source>
        <dbReference type="Proteomes" id="UP001152607"/>
    </source>
</evidence>
<dbReference type="OrthoDB" id="273345at2759"/>
<feature type="compositionally biased region" description="Basic and acidic residues" evidence="1">
    <location>
        <begin position="352"/>
        <end position="385"/>
    </location>
</feature>
<dbReference type="GO" id="GO:0070475">
    <property type="term" value="P:rRNA base methylation"/>
    <property type="evidence" value="ECO:0007669"/>
    <property type="project" value="InterPro"/>
</dbReference>
<feature type="domain" description="25S rRNA (uridine-N(3))-methyltransferase BMT5-like" evidence="2">
    <location>
        <begin position="130"/>
        <end position="329"/>
    </location>
</feature>
<feature type="compositionally biased region" description="Polar residues" evidence="1">
    <location>
        <begin position="93"/>
        <end position="117"/>
    </location>
</feature>
<keyword evidence="4" id="KW-1185">Reference proteome</keyword>
<feature type="region of interest" description="Disordered" evidence="1">
    <location>
        <begin position="34"/>
        <end position="117"/>
    </location>
</feature>
<organism evidence="3 4">
    <name type="scientific">Periconia digitata</name>
    <dbReference type="NCBI Taxonomy" id="1303443"/>
    <lineage>
        <taxon>Eukaryota</taxon>
        <taxon>Fungi</taxon>
        <taxon>Dikarya</taxon>
        <taxon>Ascomycota</taxon>
        <taxon>Pezizomycotina</taxon>
        <taxon>Dothideomycetes</taxon>
        <taxon>Pleosporomycetidae</taxon>
        <taxon>Pleosporales</taxon>
        <taxon>Massarineae</taxon>
        <taxon>Periconiaceae</taxon>
        <taxon>Periconia</taxon>
    </lineage>
</organism>
<dbReference type="InterPro" id="IPR019446">
    <property type="entry name" value="BMT5-like"/>
</dbReference>
<dbReference type="PANTHER" id="PTHR11538">
    <property type="entry name" value="PHENYLALANYL-TRNA SYNTHETASE"/>
    <property type="match status" value="1"/>
</dbReference>
<dbReference type="GO" id="GO:0070042">
    <property type="term" value="F:rRNA (uridine-N3-)-methyltransferase activity"/>
    <property type="evidence" value="ECO:0007669"/>
    <property type="project" value="InterPro"/>
</dbReference>
<protein>
    <recommendedName>
        <fullName evidence="2">25S rRNA (uridine-N(3))-methyltransferase BMT5-like domain-containing protein</fullName>
    </recommendedName>
</protein>
<evidence type="ECO:0000313" key="3">
    <source>
        <dbReference type="EMBL" id="CAI6334034.1"/>
    </source>
</evidence>
<proteinExistence type="predicted"/>
<evidence type="ECO:0000259" key="2">
    <source>
        <dbReference type="Pfam" id="PF10354"/>
    </source>
</evidence>
<dbReference type="AlphaFoldDB" id="A0A9W4UEU6"/>
<dbReference type="PANTHER" id="PTHR11538:SF26">
    <property type="entry name" value="FERREDOXIN-FOLD ANTICODON-BINDING DOMAIN-CONTAINING PROTEIN 1"/>
    <property type="match status" value="1"/>
</dbReference>
<sequence>MLKTNLVKWSKLKIISSPETRDLSAATSESPLTFLASPNKMSKTKTKRRHRELKRESARKLAVSHRKNAASPGNITTSNARNPPAKKQKLDTAITNKSPSSSKLDLQPSVRSSQASQKHPIPFGVYDKILLVGEGDFSFTRSLVIEHGCANVTATSYDSLEEVTSKYPRFSSIQDELSALVPPVPLHHSIDATKIATYKTVQPASSENIDDVDEAPNADGSVGKGTWDTIAFMFPHTGGLSTDVNRQARANQSLIVSFFTSCLTHKPPKSPKHSNAAFLKPGGKILVSLFEGEQYDRWCIRNLARHVGLVCKTSYKFDWKDYPGYKHVRTLGVVEGGGGWKGEEREARMFVFEKAKEEGSGEKEEKKVKKRKREGDGALGEKSESEDSDDG</sequence>
<gene>
    <name evidence="3" type="ORF">PDIGIT_LOCUS7087</name>
</gene>
<name>A0A9W4UEU6_9PLEO</name>
<reference evidence="3" key="1">
    <citation type="submission" date="2023-01" db="EMBL/GenBank/DDBJ databases">
        <authorList>
            <person name="Van Ghelder C."/>
            <person name="Rancurel C."/>
        </authorList>
    </citation>
    <scope>NUCLEOTIDE SEQUENCE</scope>
    <source>
        <strain evidence="3">CNCM I-4278</strain>
    </source>
</reference>
<feature type="compositionally biased region" description="Basic residues" evidence="1">
    <location>
        <begin position="42"/>
        <end position="52"/>
    </location>
</feature>